<proteinExistence type="predicted"/>
<keyword evidence="1" id="KW-0694">RNA-binding</keyword>
<dbReference type="EMBL" id="JAVDXU010000001">
    <property type="protein sequence ID" value="MDR7268199.1"/>
    <property type="molecule type" value="Genomic_DNA"/>
</dbReference>
<dbReference type="PROSITE" id="PS50889">
    <property type="entry name" value="S4"/>
    <property type="match status" value="1"/>
</dbReference>
<dbReference type="Gene3D" id="3.10.290.10">
    <property type="entry name" value="RNA-binding S4 domain"/>
    <property type="match status" value="1"/>
</dbReference>
<organism evidence="2 3">
    <name type="scientific">Roseateles saccharophilus</name>
    <name type="common">Pseudomonas saccharophila</name>
    <dbReference type="NCBI Taxonomy" id="304"/>
    <lineage>
        <taxon>Bacteria</taxon>
        <taxon>Pseudomonadati</taxon>
        <taxon>Pseudomonadota</taxon>
        <taxon>Betaproteobacteria</taxon>
        <taxon>Burkholderiales</taxon>
        <taxon>Sphaerotilaceae</taxon>
        <taxon>Roseateles</taxon>
    </lineage>
</organism>
<evidence type="ECO:0000256" key="1">
    <source>
        <dbReference type="PROSITE-ProRule" id="PRU00182"/>
    </source>
</evidence>
<dbReference type="RefSeq" id="WP_310261280.1">
    <property type="nucleotide sequence ID" value="NZ_JAVDXU010000001.1"/>
</dbReference>
<evidence type="ECO:0000313" key="2">
    <source>
        <dbReference type="EMBL" id="MDR7268199.1"/>
    </source>
</evidence>
<dbReference type="Proteomes" id="UP001180453">
    <property type="component" value="Unassembled WGS sequence"/>
</dbReference>
<reference evidence="2 3" key="1">
    <citation type="submission" date="2023-07" db="EMBL/GenBank/DDBJ databases">
        <title>Sorghum-associated microbial communities from plants grown in Nebraska, USA.</title>
        <authorList>
            <person name="Schachtman D."/>
        </authorList>
    </citation>
    <scope>NUCLEOTIDE SEQUENCE [LARGE SCALE GENOMIC DNA]</scope>
    <source>
        <strain evidence="2 3">BE314</strain>
    </source>
</reference>
<accession>A0ABU1YH64</accession>
<dbReference type="CDD" id="cd00165">
    <property type="entry name" value="S4"/>
    <property type="match status" value="1"/>
</dbReference>
<gene>
    <name evidence="2" type="ORF">J2X20_000828</name>
</gene>
<protein>
    <submittedName>
        <fullName evidence="2">Ribosome-associated protein</fullName>
    </submittedName>
</protein>
<evidence type="ECO:0000313" key="3">
    <source>
        <dbReference type="Proteomes" id="UP001180453"/>
    </source>
</evidence>
<dbReference type="Pfam" id="PF13275">
    <property type="entry name" value="S4_2"/>
    <property type="match status" value="1"/>
</dbReference>
<dbReference type="InterPro" id="IPR036986">
    <property type="entry name" value="S4_RNA-bd_sf"/>
</dbReference>
<dbReference type="SUPFAM" id="SSF55174">
    <property type="entry name" value="Alpha-L RNA-binding motif"/>
    <property type="match status" value="1"/>
</dbReference>
<sequence length="74" mass="7806">MLELTLRGDFIELDKLLKAMGLVESGGRARLAVAAGEVRVDGQVELRKTAKIRAGQVVDFGGQQVKVMPGPAGS</sequence>
<comment type="caution">
    <text evidence="2">The sequence shown here is derived from an EMBL/GenBank/DDBJ whole genome shotgun (WGS) entry which is preliminary data.</text>
</comment>
<name>A0ABU1YH64_ROSSA</name>
<keyword evidence="3" id="KW-1185">Reference proteome</keyword>